<proteinExistence type="predicted"/>
<dbReference type="AlphaFoldDB" id="A0A8H9GLD8"/>
<organism evidence="2 3">
    <name type="scientific">Deinococcus arenae</name>
    <dbReference type="NCBI Taxonomy" id="1452751"/>
    <lineage>
        <taxon>Bacteria</taxon>
        <taxon>Thermotogati</taxon>
        <taxon>Deinococcota</taxon>
        <taxon>Deinococci</taxon>
        <taxon>Deinococcales</taxon>
        <taxon>Deinococcaceae</taxon>
        <taxon>Deinococcus</taxon>
    </lineage>
</organism>
<keyword evidence="1" id="KW-0812">Transmembrane</keyword>
<reference evidence="3" key="1">
    <citation type="journal article" date="2019" name="Int. J. Syst. Evol. Microbiol.">
        <title>The Global Catalogue of Microorganisms (GCM) 10K type strain sequencing project: providing services to taxonomists for standard genome sequencing and annotation.</title>
        <authorList>
            <consortium name="The Broad Institute Genomics Platform"/>
            <consortium name="The Broad Institute Genome Sequencing Center for Infectious Disease"/>
            <person name="Wu L."/>
            <person name="Ma J."/>
        </authorList>
    </citation>
    <scope>NUCLEOTIDE SEQUENCE [LARGE SCALE GENOMIC DNA]</scope>
    <source>
        <strain evidence="3">JCM 31047</strain>
    </source>
</reference>
<accession>A0A8H9GLD8</accession>
<name>A0A8H9GLD8_9DEIO</name>
<dbReference type="RefSeq" id="WP_110829706.1">
    <property type="nucleotide sequence ID" value="NZ_BMQG01000002.1"/>
</dbReference>
<keyword evidence="1" id="KW-0472">Membrane</keyword>
<gene>
    <name evidence="2" type="ORF">GCM10008956_09090</name>
</gene>
<dbReference type="EMBL" id="BMQG01000002">
    <property type="protein sequence ID" value="GGM34873.1"/>
    <property type="molecule type" value="Genomic_DNA"/>
</dbReference>
<comment type="caution">
    <text evidence="2">The sequence shown here is derived from an EMBL/GenBank/DDBJ whole genome shotgun (WGS) entry which is preliminary data.</text>
</comment>
<evidence type="ECO:0000313" key="2">
    <source>
        <dbReference type="EMBL" id="GGM34873.1"/>
    </source>
</evidence>
<protein>
    <submittedName>
        <fullName evidence="2">Uncharacterized protein</fullName>
    </submittedName>
</protein>
<evidence type="ECO:0000313" key="3">
    <source>
        <dbReference type="Proteomes" id="UP000600547"/>
    </source>
</evidence>
<feature type="transmembrane region" description="Helical" evidence="1">
    <location>
        <begin position="20"/>
        <end position="41"/>
    </location>
</feature>
<dbReference type="Proteomes" id="UP000600547">
    <property type="component" value="Unassembled WGS sequence"/>
</dbReference>
<sequence length="121" mass="12361">MNAPAPTARTRPAAPSPAWSVAGGLLGLGTLVAWAWLLFSVAGGVEVVNRSGEVLSGLRVCGPAGCVERARLWPHQSWRVPVDGEQATVQVGGAEVALGALDRQGTRVVVGEGGAVHTTTE</sequence>
<evidence type="ECO:0000256" key="1">
    <source>
        <dbReference type="SAM" id="Phobius"/>
    </source>
</evidence>
<keyword evidence="1" id="KW-1133">Transmembrane helix</keyword>
<keyword evidence="3" id="KW-1185">Reference proteome</keyword>